<name>A0A410FT10_BIPS1</name>
<evidence type="ECO:0000256" key="2">
    <source>
        <dbReference type="ARBA" id="ARBA00022801"/>
    </source>
</evidence>
<keyword evidence="2" id="KW-0378">Hydrolase</keyword>
<dbReference type="PANTHER" id="PTHR46470">
    <property type="entry name" value="N-ACYLNEURAMINATE-9-PHOSPHATASE"/>
    <property type="match status" value="1"/>
</dbReference>
<sequence>MTLRAILLDLGGPVLNEDAEYASWEAFLVAALLAEGREVTADGLRGAVQAEIAACNPNAHLAAVWRTLRPDLEAFRRVCDAFRRHGRTFLDDPQGVVVRPEARAVIPALAARYTLGIAANQPVSVLGRLEEAGLLQYFRWKDVSEGMRVAKPAPLFFQMILDGLGVRAEEAVMVGDRLDFDVYPAKLLGMKTVRVLVGPYAGQQPISPLHVPDRTVPTLRELLPALASLPERQDGR</sequence>
<dbReference type="KEGG" id="bih:BIP78_0563"/>
<dbReference type="Gene3D" id="3.40.50.1000">
    <property type="entry name" value="HAD superfamily/HAD-like"/>
    <property type="match status" value="1"/>
</dbReference>
<dbReference type="PANTHER" id="PTHR46470:SF2">
    <property type="entry name" value="GLYCERALDEHYDE 3-PHOSPHATE PHOSPHATASE"/>
    <property type="match status" value="1"/>
</dbReference>
<dbReference type="AlphaFoldDB" id="A0A410FT10"/>
<organism evidence="4 5">
    <name type="scientific">Bipolaricaulis sibiricus</name>
    <dbReference type="NCBI Taxonomy" id="2501609"/>
    <lineage>
        <taxon>Bacteria</taxon>
        <taxon>Candidatus Bipolaricaulota</taxon>
        <taxon>Candidatus Bipolaricaulia</taxon>
        <taxon>Candidatus Bipolaricaulales</taxon>
        <taxon>Candidatus Bipolaricaulaceae</taxon>
        <taxon>Candidatus Bipolaricaulis</taxon>
    </lineage>
</organism>
<evidence type="ECO:0008006" key="6">
    <source>
        <dbReference type="Google" id="ProtNLM"/>
    </source>
</evidence>
<dbReference type="GO" id="GO:0046872">
    <property type="term" value="F:metal ion binding"/>
    <property type="evidence" value="ECO:0007669"/>
    <property type="project" value="UniProtKB-KW"/>
</dbReference>
<evidence type="ECO:0000313" key="5">
    <source>
        <dbReference type="Proteomes" id="UP000287233"/>
    </source>
</evidence>
<protein>
    <recommendedName>
        <fullName evidence="6">HAD family hydrolase</fullName>
    </recommendedName>
</protein>
<dbReference type="SUPFAM" id="SSF56784">
    <property type="entry name" value="HAD-like"/>
    <property type="match status" value="1"/>
</dbReference>
<accession>A0A410FT10</accession>
<dbReference type="InterPro" id="IPR023214">
    <property type="entry name" value="HAD_sf"/>
</dbReference>
<dbReference type="SFLD" id="SFLDG01129">
    <property type="entry name" value="C1.5:_HAD__Beta-PGM__Phosphata"/>
    <property type="match status" value="1"/>
</dbReference>
<dbReference type="EMBL" id="CP034928">
    <property type="protein sequence ID" value="QAA76329.1"/>
    <property type="molecule type" value="Genomic_DNA"/>
</dbReference>
<dbReference type="InterPro" id="IPR051400">
    <property type="entry name" value="HAD-like_hydrolase"/>
</dbReference>
<dbReference type="GO" id="GO:0016791">
    <property type="term" value="F:phosphatase activity"/>
    <property type="evidence" value="ECO:0007669"/>
    <property type="project" value="TreeGrafter"/>
</dbReference>
<proteinExistence type="predicted"/>
<dbReference type="InterPro" id="IPR036412">
    <property type="entry name" value="HAD-like_sf"/>
</dbReference>
<gene>
    <name evidence="4" type="ORF">BIP78_0563</name>
</gene>
<keyword evidence="3" id="KW-0460">Magnesium</keyword>
<dbReference type="SFLD" id="SFLDS00003">
    <property type="entry name" value="Haloacid_Dehalogenase"/>
    <property type="match status" value="1"/>
</dbReference>
<evidence type="ECO:0000313" key="4">
    <source>
        <dbReference type="EMBL" id="QAA76329.1"/>
    </source>
</evidence>
<keyword evidence="1" id="KW-0479">Metal-binding</keyword>
<dbReference type="Proteomes" id="UP000287233">
    <property type="component" value="Chromosome"/>
</dbReference>
<evidence type="ECO:0000256" key="3">
    <source>
        <dbReference type="ARBA" id="ARBA00022842"/>
    </source>
</evidence>
<reference evidence="5" key="1">
    <citation type="submission" date="2018-12" db="EMBL/GenBank/DDBJ databases">
        <title>Complete genome sequence of an uncultured bacterium of the candidate phylum Bipolaricaulota.</title>
        <authorList>
            <person name="Kadnikov V.V."/>
            <person name="Mardanov A.V."/>
            <person name="Beletsky A.V."/>
            <person name="Frank Y.A."/>
            <person name="Karnachuk O.V."/>
            <person name="Ravin N.V."/>
        </authorList>
    </citation>
    <scope>NUCLEOTIDE SEQUENCE [LARGE SCALE GENOMIC DNA]</scope>
</reference>
<dbReference type="Pfam" id="PF00702">
    <property type="entry name" value="Hydrolase"/>
    <property type="match status" value="1"/>
</dbReference>
<evidence type="ECO:0000256" key="1">
    <source>
        <dbReference type="ARBA" id="ARBA00022723"/>
    </source>
</evidence>